<proteinExistence type="predicted"/>
<evidence type="ECO:0000313" key="1">
    <source>
        <dbReference type="EMBL" id="CCF61170.1"/>
    </source>
</evidence>
<dbReference type="OrthoDB" id="4556179at2"/>
<keyword evidence="2" id="KW-1185">Reference proteome</keyword>
<sequence length="257" mass="27405">MTNPLPPVDFEAPPLNPSGYGLYTAATVFDLTGPARQLGGVTVRPYNCDDGAGTYSTDLCDTDPAVKAAGERGAPLTFSPLVVWAASECAPDQTEAEVMGRAAHTRRLHEPLLVESAFAARLLADAGAPTVVPDVETAVGMLEEFLGEQGYQGYIHAARRWAAPLSEYRWNNQTGPLRRSPLDHGYVFGGGYADALGDVLIATGPLFVWRYEPFEQVVTTGSSGTPEHNNSVYGLSERIVTVAYECAIMAVQIGATP</sequence>
<accession>H6R9W2</accession>
<dbReference type="KEGG" id="ncy:NOCYR_0350"/>
<reference evidence="1 2" key="1">
    <citation type="journal article" date="2012" name="J. Bacteriol.">
        <title>Genome sequence of the human- and animal-pathogenic strain Nocardia cyriacigeorgica GUH-2.</title>
        <authorList>
            <person name="Zoropogui A."/>
            <person name="Pujic P."/>
            <person name="Normand P."/>
            <person name="Barbe V."/>
            <person name="Beaman B."/>
            <person name="Beaman L."/>
            <person name="Boiron P."/>
            <person name="Colinon C."/>
            <person name="Deredjian A."/>
            <person name="Graindorge A."/>
            <person name="Mangenot S."/>
            <person name="Nazaret S."/>
            <person name="Neto M."/>
            <person name="Petit S."/>
            <person name="Roche D."/>
            <person name="Vallenet D."/>
            <person name="Rodriguez-Nava V."/>
            <person name="Richard Y."/>
            <person name="Cournoyer B."/>
            <person name="Blaha D."/>
        </authorList>
    </citation>
    <scope>NUCLEOTIDE SEQUENCE [LARGE SCALE GENOMIC DNA]</scope>
    <source>
        <strain evidence="1 2">GUH-2</strain>
    </source>
</reference>
<dbReference type="Proteomes" id="UP000008190">
    <property type="component" value="Chromosome"/>
</dbReference>
<organism evidence="1 2">
    <name type="scientific">Nocardia cyriacigeorgica (strain GUH-2)</name>
    <dbReference type="NCBI Taxonomy" id="1127134"/>
    <lineage>
        <taxon>Bacteria</taxon>
        <taxon>Bacillati</taxon>
        <taxon>Actinomycetota</taxon>
        <taxon>Actinomycetes</taxon>
        <taxon>Mycobacteriales</taxon>
        <taxon>Nocardiaceae</taxon>
        <taxon>Nocardia</taxon>
    </lineage>
</organism>
<dbReference type="HOGENOM" id="CLU_1011293_0_0_11"/>
<dbReference type="RefSeq" id="WP_014348647.1">
    <property type="nucleotide sequence ID" value="NC_016887.1"/>
</dbReference>
<gene>
    <name evidence="1" type="ordered locus">NOCYR_0350</name>
</gene>
<protein>
    <submittedName>
        <fullName evidence="1">Putative Gp13</fullName>
    </submittedName>
</protein>
<name>H6R9W2_NOCCG</name>
<evidence type="ECO:0000313" key="2">
    <source>
        <dbReference type="Proteomes" id="UP000008190"/>
    </source>
</evidence>
<dbReference type="eggNOG" id="ENOG502ZRNK">
    <property type="taxonomic scope" value="Bacteria"/>
</dbReference>
<dbReference type="EMBL" id="FO082843">
    <property type="protein sequence ID" value="CCF61170.1"/>
    <property type="molecule type" value="Genomic_DNA"/>
</dbReference>
<dbReference type="AlphaFoldDB" id="H6R9W2"/>